<evidence type="ECO:0000259" key="1">
    <source>
        <dbReference type="Pfam" id="PF02625"/>
    </source>
</evidence>
<dbReference type="Pfam" id="PF13478">
    <property type="entry name" value="XdhC_C"/>
    <property type="match status" value="1"/>
</dbReference>
<dbReference type="STRING" id="1122155.SAMN02745158_00461"/>
<dbReference type="RefSeq" id="WP_072848635.1">
    <property type="nucleotide sequence ID" value="NZ_FQVI01000001.1"/>
</dbReference>
<sequence length="343" mass="38022">MYKVFQEASERLESGQDVVIVTIIDGSGSAPRGAGAKMLVSENGECLGTIGGGAVEYEAVKMASEVLRSKKSLIQDYSLAPGQAADLGMICGGRITVYFQFLSREDDKVRVLCRKIKEMCRGEESAWLILEITEEESWIMGIYTKKQGLWGMEGPLGNLPLKNRAVFLREKSRCLYSEPLLPSGKVYVFGGGHVAQETVPVLSHLDFSCVVLDDRAEFASPERFPGAREVLVCDFSRIGDYVTITEEDYVIIMTRGHLSDLQVQAQVLKRRPYYIGIMGSRRKIAAVTEKLLEQGFTEEEVAGCHMPVGTDIQAETPAEIAISIAGELIRERARRKQEVLTER</sequence>
<gene>
    <name evidence="3" type="ORF">SAMN02745158_00461</name>
</gene>
<dbReference type="InterPro" id="IPR027051">
    <property type="entry name" value="XdhC_Rossmann_dom"/>
</dbReference>
<organism evidence="3 4">
    <name type="scientific">Lactonifactor longoviformis DSM 17459</name>
    <dbReference type="NCBI Taxonomy" id="1122155"/>
    <lineage>
        <taxon>Bacteria</taxon>
        <taxon>Bacillati</taxon>
        <taxon>Bacillota</taxon>
        <taxon>Clostridia</taxon>
        <taxon>Eubacteriales</taxon>
        <taxon>Clostridiaceae</taxon>
        <taxon>Lactonifactor</taxon>
    </lineage>
</organism>
<reference evidence="3 4" key="1">
    <citation type="submission" date="2016-11" db="EMBL/GenBank/DDBJ databases">
        <authorList>
            <person name="Jaros S."/>
            <person name="Januszkiewicz K."/>
            <person name="Wedrychowicz H."/>
        </authorList>
    </citation>
    <scope>NUCLEOTIDE SEQUENCE [LARGE SCALE GENOMIC DNA]</scope>
    <source>
        <strain evidence="3 4">DSM 17459</strain>
    </source>
</reference>
<feature type="domain" description="XdhC- CoxI" evidence="1">
    <location>
        <begin position="12"/>
        <end position="77"/>
    </location>
</feature>
<evidence type="ECO:0000313" key="3">
    <source>
        <dbReference type="EMBL" id="SHE40344.1"/>
    </source>
</evidence>
<dbReference type="AlphaFoldDB" id="A0A1M4T7I8"/>
<feature type="domain" description="XdhC Rossmann" evidence="2">
    <location>
        <begin position="186"/>
        <end position="328"/>
    </location>
</feature>
<proteinExistence type="predicted"/>
<dbReference type="InterPro" id="IPR003777">
    <property type="entry name" value="XdhC_CoxI"/>
</dbReference>
<dbReference type="InterPro" id="IPR052698">
    <property type="entry name" value="MoCofactor_Util/Proc"/>
</dbReference>
<protein>
    <submittedName>
        <fullName evidence="3">Xanthine dehydrogenase accessory factor</fullName>
    </submittedName>
</protein>
<dbReference type="Gene3D" id="3.40.50.720">
    <property type="entry name" value="NAD(P)-binding Rossmann-like Domain"/>
    <property type="match status" value="1"/>
</dbReference>
<dbReference type="Proteomes" id="UP000184245">
    <property type="component" value="Unassembled WGS sequence"/>
</dbReference>
<dbReference type="PANTHER" id="PTHR30388:SF6">
    <property type="entry name" value="XANTHINE DEHYDROGENASE SUBUNIT A-RELATED"/>
    <property type="match status" value="1"/>
</dbReference>
<dbReference type="PANTHER" id="PTHR30388">
    <property type="entry name" value="ALDEHYDE OXIDOREDUCTASE MOLYBDENUM COFACTOR ASSEMBLY PROTEIN"/>
    <property type="match status" value="1"/>
</dbReference>
<evidence type="ECO:0000313" key="4">
    <source>
        <dbReference type="Proteomes" id="UP000184245"/>
    </source>
</evidence>
<dbReference type="Pfam" id="PF02625">
    <property type="entry name" value="XdhC_CoxI"/>
    <property type="match status" value="1"/>
</dbReference>
<name>A0A1M4T7I8_9CLOT</name>
<evidence type="ECO:0000259" key="2">
    <source>
        <dbReference type="Pfam" id="PF13478"/>
    </source>
</evidence>
<accession>A0A1M4T7I8</accession>
<keyword evidence="4" id="KW-1185">Reference proteome</keyword>
<dbReference type="OrthoDB" id="9773039at2"/>
<dbReference type="EMBL" id="FQVI01000001">
    <property type="protein sequence ID" value="SHE40344.1"/>
    <property type="molecule type" value="Genomic_DNA"/>
</dbReference>